<evidence type="ECO:0008006" key="3">
    <source>
        <dbReference type="Google" id="ProtNLM"/>
    </source>
</evidence>
<evidence type="ECO:0000313" key="2">
    <source>
        <dbReference type="Proteomes" id="UP000565078"/>
    </source>
</evidence>
<gene>
    <name evidence="1" type="ORF">HA254_03435</name>
</gene>
<evidence type="ECO:0000313" key="1">
    <source>
        <dbReference type="EMBL" id="HIH09701.1"/>
    </source>
</evidence>
<proteinExistence type="predicted"/>
<protein>
    <recommendedName>
        <fullName evidence="3">Carboxypeptidase regulatory-like domain-containing protein</fullName>
    </recommendedName>
</protein>
<comment type="caution">
    <text evidence="1">The sequence shown here is derived from an EMBL/GenBank/DDBJ whole genome shotgun (WGS) entry which is preliminary data.</text>
</comment>
<name>A0A7J4IW03_9ARCH</name>
<dbReference type="Proteomes" id="UP000565078">
    <property type="component" value="Unassembled WGS sequence"/>
</dbReference>
<sequence length="131" mass="14195">MKNAFRVFAAVMLLSLAGCLALPQPEQQAVGYLKGHISIGPLCPVEANPSDPNCEPTQQTYGAYPLSVYSVANNRLIAQVKGDENGNYEIMLPAGEYEIRNETGMQKVSVRTTINPNGITQLNVDIDTGIR</sequence>
<organism evidence="1 2">
    <name type="scientific">Candidatus Iainarchaeum sp</name>
    <dbReference type="NCBI Taxonomy" id="3101447"/>
    <lineage>
        <taxon>Archaea</taxon>
        <taxon>Candidatus Iainarchaeota</taxon>
        <taxon>Candidatus Iainarchaeia</taxon>
        <taxon>Candidatus Iainarchaeales</taxon>
        <taxon>Candidatus Iainarchaeaceae</taxon>
        <taxon>Candidatus Iainarchaeum</taxon>
    </lineage>
</organism>
<reference evidence="2" key="1">
    <citation type="journal article" date="2020" name="bioRxiv">
        <title>A rank-normalized archaeal taxonomy based on genome phylogeny resolves widespread incomplete and uneven classifications.</title>
        <authorList>
            <person name="Rinke C."/>
            <person name="Chuvochina M."/>
            <person name="Mussig A.J."/>
            <person name="Chaumeil P.-A."/>
            <person name="Waite D.W."/>
            <person name="Whitman W.B."/>
            <person name="Parks D.H."/>
            <person name="Hugenholtz P."/>
        </authorList>
    </citation>
    <scope>NUCLEOTIDE SEQUENCE [LARGE SCALE GENOMIC DNA]</scope>
</reference>
<accession>A0A7J4IW03</accession>
<dbReference type="EMBL" id="DUGC01000054">
    <property type="protein sequence ID" value="HIH09701.1"/>
    <property type="molecule type" value="Genomic_DNA"/>
</dbReference>
<dbReference type="AlphaFoldDB" id="A0A7J4IW03"/>
<dbReference type="PROSITE" id="PS51257">
    <property type="entry name" value="PROKAR_LIPOPROTEIN"/>
    <property type="match status" value="1"/>
</dbReference>